<name>A0A918YAH8_9ACTN</name>
<dbReference type="AlphaFoldDB" id="A0A918YAH8"/>
<reference evidence="2" key="2">
    <citation type="submission" date="2020-09" db="EMBL/GenBank/DDBJ databases">
        <authorList>
            <person name="Sun Q."/>
            <person name="Ohkuma M."/>
        </authorList>
    </citation>
    <scope>NUCLEOTIDE SEQUENCE</scope>
    <source>
        <strain evidence="2">JCM 4654</strain>
    </source>
</reference>
<evidence type="ECO:0000313" key="3">
    <source>
        <dbReference type="Proteomes" id="UP000608955"/>
    </source>
</evidence>
<reference evidence="2" key="1">
    <citation type="journal article" date="2014" name="Int. J. Syst. Evol. Microbiol.">
        <title>Complete genome sequence of Corynebacterium casei LMG S-19264T (=DSM 44701T), isolated from a smear-ripened cheese.</title>
        <authorList>
            <consortium name="US DOE Joint Genome Institute (JGI-PGF)"/>
            <person name="Walter F."/>
            <person name="Albersmeier A."/>
            <person name="Kalinowski J."/>
            <person name="Ruckert C."/>
        </authorList>
    </citation>
    <scope>NUCLEOTIDE SEQUENCE</scope>
    <source>
        <strain evidence="2">JCM 4654</strain>
    </source>
</reference>
<dbReference type="RefSeq" id="WP_308432787.1">
    <property type="nucleotide sequence ID" value="NZ_BMVF01000024.1"/>
</dbReference>
<evidence type="ECO:0000313" key="2">
    <source>
        <dbReference type="EMBL" id="GHD95927.1"/>
    </source>
</evidence>
<gene>
    <name evidence="2" type="ORF">GCM10010508_62600</name>
</gene>
<keyword evidence="3" id="KW-1185">Reference proteome</keyword>
<dbReference type="Proteomes" id="UP000608955">
    <property type="component" value="Unassembled WGS sequence"/>
</dbReference>
<evidence type="ECO:0000256" key="1">
    <source>
        <dbReference type="SAM" id="MobiDB-lite"/>
    </source>
</evidence>
<comment type="caution">
    <text evidence="2">The sequence shown here is derived from an EMBL/GenBank/DDBJ whole genome shotgun (WGS) entry which is preliminary data.</text>
</comment>
<accession>A0A918YAH8</accession>
<dbReference type="EMBL" id="BMVF01000024">
    <property type="protein sequence ID" value="GHD95927.1"/>
    <property type="molecule type" value="Genomic_DNA"/>
</dbReference>
<sequence>MPQPSGESGPLRAVSGHGTRTRSKRCRGSRWAATSRSPSWSATRASGRAQGNLADRLAEAQTGNPFPPRVILWTGPGLTLEQALHARFEVYRLRGERFEFPADQDSVVAVVQAVQELADGA</sequence>
<organism evidence="2 3">
    <name type="scientific">Streptomyces naganishii JCM 4654</name>
    <dbReference type="NCBI Taxonomy" id="1306179"/>
    <lineage>
        <taxon>Bacteria</taxon>
        <taxon>Bacillati</taxon>
        <taxon>Actinomycetota</taxon>
        <taxon>Actinomycetes</taxon>
        <taxon>Kitasatosporales</taxon>
        <taxon>Streptomycetaceae</taxon>
        <taxon>Streptomyces</taxon>
    </lineage>
</organism>
<protein>
    <submittedName>
        <fullName evidence="2">Uncharacterized protein</fullName>
    </submittedName>
</protein>
<feature type="compositionally biased region" description="Basic residues" evidence="1">
    <location>
        <begin position="19"/>
        <end position="28"/>
    </location>
</feature>
<dbReference type="Pfam" id="PF13455">
    <property type="entry name" value="MUG113"/>
    <property type="match status" value="1"/>
</dbReference>
<feature type="region of interest" description="Disordered" evidence="1">
    <location>
        <begin position="1"/>
        <end position="53"/>
    </location>
</feature>
<proteinExistence type="predicted"/>
<feature type="compositionally biased region" description="Polar residues" evidence="1">
    <location>
        <begin position="32"/>
        <end position="44"/>
    </location>
</feature>